<feature type="compositionally biased region" description="Basic and acidic residues" evidence="2">
    <location>
        <begin position="193"/>
        <end position="202"/>
    </location>
</feature>
<protein>
    <recommendedName>
        <fullName evidence="5">Translation machinery-associated protein 16</fullName>
    </recommendedName>
</protein>
<proteinExistence type="inferred from homology"/>
<feature type="region of interest" description="Disordered" evidence="2">
    <location>
        <begin position="1"/>
        <end position="26"/>
    </location>
</feature>
<organism evidence="3 4">
    <name type="scientific">Cimex lectularius</name>
    <name type="common">Bed bug</name>
    <name type="synonym">Acanthia lectularia</name>
    <dbReference type="NCBI Taxonomy" id="79782"/>
    <lineage>
        <taxon>Eukaryota</taxon>
        <taxon>Metazoa</taxon>
        <taxon>Ecdysozoa</taxon>
        <taxon>Arthropoda</taxon>
        <taxon>Hexapoda</taxon>
        <taxon>Insecta</taxon>
        <taxon>Pterygota</taxon>
        <taxon>Neoptera</taxon>
        <taxon>Paraneoptera</taxon>
        <taxon>Hemiptera</taxon>
        <taxon>Heteroptera</taxon>
        <taxon>Panheteroptera</taxon>
        <taxon>Cimicomorpha</taxon>
        <taxon>Cimicidae</taxon>
        <taxon>Cimex</taxon>
    </lineage>
</organism>
<dbReference type="GO" id="GO:0005634">
    <property type="term" value="C:nucleus"/>
    <property type="evidence" value="ECO:0007669"/>
    <property type="project" value="TreeGrafter"/>
</dbReference>
<sequence>MGKSKQAKKNESKALGIAHPNSRKATKLAKQAVRQLARLKTKKDFSIRKNIFGEKLMWFKDHLPSGVTVMTANCFEKLFDSYLARFNEELEQIEIKHSIGNRKGRQHASREDTIKMTVSREKEEFETCGLEMVDILNPKQLEMLKEWEGEIGKMNNFVIKRFTRNYLKTYKPLPISKKYLRQNSENEGNIEDSQEKEMDTNN</sequence>
<evidence type="ECO:0008006" key="5">
    <source>
        <dbReference type="Google" id="ProtNLM"/>
    </source>
</evidence>
<accession>A0A8I6SA40</accession>
<evidence type="ECO:0000313" key="3">
    <source>
        <dbReference type="EnsemblMetazoa" id="XP_014260744.1"/>
    </source>
</evidence>
<dbReference type="PANTHER" id="PTHR13349:SF2">
    <property type="entry name" value="TRANSLATION MACHINERY-ASSOCIATED PROTEIN 16"/>
    <property type="match status" value="1"/>
</dbReference>
<dbReference type="Pfam" id="PF11176">
    <property type="entry name" value="Tma16"/>
    <property type="match status" value="1"/>
</dbReference>
<dbReference type="Proteomes" id="UP000494040">
    <property type="component" value="Unassembled WGS sequence"/>
</dbReference>
<dbReference type="AlphaFoldDB" id="A0A8I6SA40"/>
<dbReference type="FunFam" id="1.20.1440.170:FF:000001">
    <property type="entry name" value="Translation machinery-associated 16 homolog"/>
    <property type="match status" value="1"/>
</dbReference>
<dbReference type="PANTHER" id="PTHR13349">
    <property type="entry name" value="TRANSLATION MACHINERY-ASSOCIATED PROTEIN 16"/>
    <property type="match status" value="1"/>
</dbReference>
<dbReference type="KEGG" id="clec:106673234"/>
<dbReference type="OrthoDB" id="270284at2759"/>
<dbReference type="OMA" id="SWFLGQI"/>
<reference evidence="3" key="1">
    <citation type="submission" date="2022-01" db="UniProtKB">
        <authorList>
            <consortium name="EnsemblMetazoa"/>
        </authorList>
    </citation>
    <scope>IDENTIFICATION</scope>
</reference>
<dbReference type="InterPro" id="IPR038356">
    <property type="entry name" value="Tma16_sf"/>
</dbReference>
<dbReference type="EnsemblMetazoa" id="XM_014405258.2">
    <property type="protein sequence ID" value="XP_014260744.1"/>
    <property type="gene ID" value="LOC106673234"/>
</dbReference>
<dbReference type="Gene3D" id="1.20.1440.170">
    <property type="entry name" value="Translation machinery-associated protein 16-like"/>
    <property type="match status" value="1"/>
</dbReference>
<keyword evidence="4" id="KW-1185">Reference proteome</keyword>
<name>A0A8I6SA40_CIMLE</name>
<feature type="region of interest" description="Disordered" evidence="2">
    <location>
        <begin position="182"/>
        <end position="202"/>
    </location>
</feature>
<gene>
    <name evidence="3" type="primary">106673234</name>
</gene>
<evidence type="ECO:0000256" key="1">
    <source>
        <dbReference type="ARBA" id="ARBA00034127"/>
    </source>
</evidence>
<evidence type="ECO:0000256" key="2">
    <source>
        <dbReference type="SAM" id="MobiDB-lite"/>
    </source>
</evidence>
<evidence type="ECO:0000313" key="4">
    <source>
        <dbReference type="Proteomes" id="UP000494040"/>
    </source>
</evidence>
<comment type="similarity">
    <text evidence="1">Belongs to the TMA16 family.</text>
</comment>
<dbReference type="InterPro" id="IPR021346">
    <property type="entry name" value="Tma16"/>
</dbReference>